<reference evidence="2 3" key="1">
    <citation type="submission" date="2020-08" db="EMBL/GenBank/DDBJ databases">
        <authorList>
            <person name="Hejnol A."/>
        </authorList>
    </citation>
    <scope>NUCLEOTIDE SEQUENCE [LARGE SCALE GENOMIC DNA]</scope>
</reference>
<dbReference type="GO" id="GO:0008202">
    <property type="term" value="P:steroid metabolic process"/>
    <property type="evidence" value="ECO:0007669"/>
    <property type="project" value="TreeGrafter"/>
</dbReference>
<dbReference type="PRINTS" id="PR00080">
    <property type="entry name" value="SDRFAMILY"/>
</dbReference>
<dbReference type="InterPro" id="IPR002347">
    <property type="entry name" value="SDR_fam"/>
</dbReference>
<gene>
    <name evidence="2" type="ORF">DGYR_LOCUS5402</name>
</gene>
<dbReference type="Proteomes" id="UP000549394">
    <property type="component" value="Unassembled WGS sequence"/>
</dbReference>
<evidence type="ECO:0000256" key="1">
    <source>
        <dbReference type="RuleBase" id="RU000363"/>
    </source>
</evidence>
<protein>
    <submittedName>
        <fullName evidence="2">DgyrCDS5656</fullName>
    </submittedName>
</protein>
<comment type="similarity">
    <text evidence="1">Belongs to the short-chain dehydrogenases/reductases (SDR) family.</text>
</comment>
<name>A0A7I8VKP9_9ANNE</name>
<proteinExistence type="inferred from homology"/>
<dbReference type="GO" id="GO:0016491">
    <property type="term" value="F:oxidoreductase activity"/>
    <property type="evidence" value="ECO:0007669"/>
    <property type="project" value="TreeGrafter"/>
</dbReference>
<dbReference type="AlphaFoldDB" id="A0A7I8VKP9"/>
<dbReference type="SUPFAM" id="SSF51735">
    <property type="entry name" value="NAD(P)-binding Rossmann-fold domains"/>
    <property type="match status" value="1"/>
</dbReference>
<accession>A0A7I8VKP9</accession>
<comment type="caution">
    <text evidence="2">The sequence shown here is derived from an EMBL/GenBank/DDBJ whole genome shotgun (WGS) entry which is preliminary data.</text>
</comment>
<organism evidence="2 3">
    <name type="scientific">Dimorphilus gyrociliatus</name>
    <dbReference type="NCBI Taxonomy" id="2664684"/>
    <lineage>
        <taxon>Eukaryota</taxon>
        <taxon>Metazoa</taxon>
        <taxon>Spiralia</taxon>
        <taxon>Lophotrochozoa</taxon>
        <taxon>Annelida</taxon>
        <taxon>Polychaeta</taxon>
        <taxon>Polychaeta incertae sedis</taxon>
        <taxon>Dinophilidae</taxon>
        <taxon>Dimorphilus</taxon>
    </lineage>
</organism>
<evidence type="ECO:0000313" key="2">
    <source>
        <dbReference type="EMBL" id="CAD5116810.1"/>
    </source>
</evidence>
<dbReference type="PANTHER" id="PTHR43313">
    <property type="entry name" value="SHORT-CHAIN DEHYDROGENASE/REDUCTASE FAMILY 9C"/>
    <property type="match status" value="1"/>
</dbReference>
<dbReference type="Gene3D" id="3.40.50.720">
    <property type="entry name" value="NAD(P)-binding Rossmann-like Domain"/>
    <property type="match status" value="1"/>
</dbReference>
<dbReference type="EMBL" id="CAJFCJ010000007">
    <property type="protein sequence ID" value="CAD5116810.1"/>
    <property type="molecule type" value="Genomic_DNA"/>
</dbReference>
<dbReference type="InterPro" id="IPR036291">
    <property type="entry name" value="NAD(P)-bd_dom_sf"/>
</dbReference>
<dbReference type="PANTHER" id="PTHR43313:SF50">
    <property type="entry name" value="GH26015P"/>
    <property type="match status" value="1"/>
</dbReference>
<sequence length="324" mass="36149">MFGKVAKSFLAIIVGGTTVRLSENYIRSFYIDDIEKKHVLITGCDSGFGEKFARQLDAKGVKVIAACLTQTGAEKLKTKCSNQLQTVLLDVTNDKQVNELRSKLEIELKDVGLHALVNNAGISTASIVGELEMYNSDDYRRVLDVNTVAVANLSLRFLPLLSKAEGRIVNVSSAAGRLAEGNNIPYHVSKFATEAFSDCLRIKLRNMNKGVTVHLIEPGFFKTEIINVESTKKLVKKGLERIPIDKRQGLDEEIYVNQYVKALTAINDNASSNIEEVTNAYEHAIFSKWPKRRYPIGFDCKYIAIPISLLPSWISDYIMIKPKD</sequence>
<dbReference type="PRINTS" id="PR00081">
    <property type="entry name" value="GDHRDH"/>
</dbReference>
<evidence type="ECO:0000313" key="3">
    <source>
        <dbReference type="Proteomes" id="UP000549394"/>
    </source>
</evidence>
<dbReference type="Pfam" id="PF00106">
    <property type="entry name" value="adh_short"/>
    <property type="match status" value="1"/>
</dbReference>
<dbReference type="OrthoDB" id="5296at2759"/>
<keyword evidence="3" id="KW-1185">Reference proteome</keyword>